<sequence>MVSVACWNGERTTVHRDGFKALHTGNGDMCGTRVGGLGRMLVPADASVRKDLPGRRCFSSPGGPQGVVTAATFFPDNPVGGTPKQIIETMLETCALEKRTTMKRTMLAAAALVLAGVHLAIPASACGVPKVGHMA</sequence>
<keyword evidence="1" id="KW-0472">Membrane</keyword>
<evidence type="ECO:0000256" key="1">
    <source>
        <dbReference type="SAM" id="Phobius"/>
    </source>
</evidence>
<dbReference type="HOGENOM" id="CLU_1884274_0_0_11"/>
<dbReference type="AlphaFoldDB" id="K0JYP9"/>
<reference evidence="2 3" key="1">
    <citation type="journal article" date="2012" name="BMC Genomics">
        <title>Complete genome sequence of Saccharothrix espanaensis DSM 44229T and comparison to the other completely sequenced Pseudonocardiaceae.</title>
        <authorList>
            <person name="Strobel T."/>
            <person name="Al-Dilaimi A."/>
            <person name="Blom J."/>
            <person name="Gessner A."/>
            <person name="Kalinowski J."/>
            <person name="Luzhetska M."/>
            <person name="Puhler A."/>
            <person name="Szczepanowski R."/>
            <person name="Bechthold A."/>
            <person name="Ruckert C."/>
        </authorList>
    </citation>
    <scope>NUCLEOTIDE SEQUENCE [LARGE SCALE GENOMIC DNA]</scope>
    <source>
        <strain evidence="3">ATCC 51144 / DSM 44229 / JCM 9112 / NBRC 15066 / NRRL 15764</strain>
    </source>
</reference>
<gene>
    <name evidence="2" type="ordered locus">BN6_20360</name>
</gene>
<keyword evidence="1" id="KW-1133">Transmembrane helix</keyword>
<dbReference type="STRING" id="1179773.BN6_20360"/>
<dbReference type="EMBL" id="HE804045">
    <property type="protein sequence ID" value="CCH29358.1"/>
    <property type="molecule type" value="Genomic_DNA"/>
</dbReference>
<dbReference type="Proteomes" id="UP000006281">
    <property type="component" value="Chromosome"/>
</dbReference>
<proteinExistence type="predicted"/>
<feature type="transmembrane region" description="Helical" evidence="1">
    <location>
        <begin position="106"/>
        <end position="125"/>
    </location>
</feature>
<evidence type="ECO:0000313" key="2">
    <source>
        <dbReference type="EMBL" id="CCH29358.1"/>
    </source>
</evidence>
<dbReference type="RefSeq" id="WP_015099471.1">
    <property type="nucleotide sequence ID" value="NC_019673.1"/>
</dbReference>
<accession>K0JYP9</accession>
<evidence type="ECO:0000313" key="3">
    <source>
        <dbReference type="Proteomes" id="UP000006281"/>
    </source>
</evidence>
<dbReference type="KEGG" id="sesp:BN6_20360"/>
<name>K0JYP9_SACES</name>
<organism evidence="2 3">
    <name type="scientific">Saccharothrix espanaensis (strain ATCC 51144 / DSM 44229 / JCM 9112 / NBRC 15066 / NRRL 15764)</name>
    <dbReference type="NCBI Taxonomy" id="1179773"/>
    <lineage>
        <taxon>Bacteria</taxon>
        <taxon>Bacillati</taxon>
        <taxon>Actinomycetota</taxon>
        <taxon>Actinomycetes</taxon>
        <taxon>Pseudonocardiales</taxon>
        <taxon>Pseudonocardiaceae</taxon>
        <taxon>Saccharothrix</taxon>
    </lineage>
</organism>
<protein>
    <submittedName>
        <fullName evidence="2">Putative membrane protein</fullName>
    </submittedName>
</protein>
<keyword evidence="1" id="KW-0812">Transmembrane</keyword>
<keyword evidence="3" id="KW-1185">Reference proteome</keyword>